<dbReference type="InterPro" id="IPR000504">
    <property type="entry name" value="RRM_dom"/>
</dbReference>
<dbReference type="GO" id="GO:0003729">
    <property type="term" value="F:mRNA binding"/>
    <property type="evidence" value="ECO:0007669"/>
    <property type="project" value="TreeGrafter"/>
</dbReference>
<dbReference type="Pfam" id="PF00076">
    <property type="entry name" value="RRM_1"/>
    <property type="match status" value="1"/>
</dbReference>
<dbReference type="Gene3D" id="3.30.70.330">
    <property type="match status" value="2"/>
</dbReference>
<feature type="domain" description="RRM" evidence="5">
    <location>
        <begin position="6"/>
        <end position="116"/>
    </location>
</feature>
<keyword evidence="1" id="KW-0677">Repeat</keyword>
<keyword evidence="2 3" id="KW-0694">RNA-binding</keyword>
<dbReference type="InterPro" id="IPR035979">
    <property type="entry name" value="RBD_domain_sf"/>
</dbReference>
<evidence type="ECO:0000259" key="5">
    <source>
        <dbReference type="PROSITE" id="PS50102"/>
    </source>
</evidence>
<dbReference type="PANTHER" id="PTHR48032:SF12">
    <property type="entry name" value="RRM DOMAIN-CONTAINING PROTEIN"/>
    <property type="match status" value="1"/>
</dbReference>
<comment type="caution">
    <text evidence="6">The sequence shown here is derived from an EMBL/GenBank/DDBJ whole genome shotgun (WGS) entry which is preliminary data.</text>
</comment>
<accession>A0A6A6NFK9</accession>
<dbReference type="AlphaFoldDB" id="A0A6A6NFK9"/>
<evidence type="ECO:0000313" key="6">
    <source>
        <dbReference type="EMBL" id="KAF2323939.1"/>
    </source>
</evidence>
<evidence type="ECO:0000313" key="7">
    <source>
        <dbReference type="Proteomes" id="UP000467840"/>
    </source>
</evidence>
<dbReference type="EMBL" id="JAAGAX010000001">
    <property type="protein sequence ID" value="KAF2323939.1"/>
    <property type="molecule type" value="Genomic_DNA"/>
</dbReference>
<dbReference type="SMART" id="SM00360">
    <property type="entry name" value="RRM"/>
    <property type="match status" value="1"/>
</dbReference>
<proteinExistence type="predicted"/>
<reference evidence="6 7" key="1">
    <citation type="journal article" date="2020" name="Mol. Plant">
        <title>The Chromosome-Based Rubber Tree Genome Provides New Insights into Spurge Genome Evolution and Rubber Biosynthesis.</title>
        <authorList>
            <person name="Liu J."/>
            <person name="Shi C."/>
            <person name="Shi C.C."/>
            <person name="Li W."/>
            <person name="Zhang Q.J."/>
            <person name="Zhang Y."/>
            <person name="Li K."/>
            <person name="Lu H.F."/>
            <person name="Shi C."/>
            <person name="Zhu S.T."/>
            <person name="Xiao Z.Y."/>
            <person name="Nan H."/>
            <person name="Yue Y."/>
            <person name="Zhu X.G."/>
            <person name="Wu Y."/>
            <person name="Hong X.N."/>
            <person name="Fan G.Y."/>
            <person name="Tong Y."/>
            <person name="Zhang D."/>
            <person name="Mao C.L."/>
            <person name="Liu Y.L."/>
            <person name="Hao S.J."/>
            <person name="Liu W.Q."/>
            <person name="Lv M.Q."/>
            <person name="Zhang H.B."/>
            <person name="Liu Y."/>
            <person name="Hu-Tang G.R."/>
            <person name="Wang J.P."/>
            <person name="Wang J.H."/>
            <person name="Sun Y.H."/>
            <person name="Ni S.B."/>
            <person name="Chen W.B."/>
            <person name="Zhang X.C."/>
            <person name="Jiao Y.N."/>
            <person name="Eichler E.E."/>
            <person name="Li G.H."/>
            <person name="Liu X."/>
            <person name="Gao L.Z."/>
        </authorList>
    </citation>
    <scope>NUCLEOTIDE SEQUENCE [LARGE SCALE GENOMIC DNA]</scope>
    <source>
        <strain evidence="7">cv. GT1</strain>
        <tissue evidence="6">Leaf</tissue>
    </source>
</reference>
<evidence type="ECO:0000256" key="4">
    <source>
        <dbReference type="SAM" id="MobiDB-lite"/>
    </source>
</evidence>
<name>A0A6A6NFK9_HEVBR</name>
<dbReference type="GO" id="GO:0006417">
    <property type="term" value="P:regulation of translation"/>
    <property type="evidence" value="ECO:0007669"/>
    <property type="project" value="TreeGrafter"/>
</dbReference>
<dbReference type="SUPFAM" id="SSF54928">
    <property type="entry name" value="RNA-binding domain, RBD"/>
    <property type="match status" value="2"/>
</dbReference>
<protein>
    <recommendedName>
        <fullName evidence="5">RRM domain-containing protein</fullName>
    </recommendedName>
</protein>
<gene>
    <name evidence="6" type="ORF">GH714_004170</name>
</gene>
<keyword evidence="7" id="KW-1185">Reference proteome</keyword>
<evidence type="ECO:0000256" key="2">
    <source>
        <dbReference type="ARBA" id="ARBA00022884"/>
    </source>
</evidence>
<dbReference type="PANTHER" id="PTHR48032">
    <property type="entry name" value="RNA-BINDING PROTEIN MUSASHI HOMOLOG RBP6"/>
    <property type="match status" value="1"/>
</dbReference>
<dbReference type="InterPro" id="IPR012677">
    <property type="entry name" value="Nucleotide-bd_a/b_plait_sf"/>
</dbReference>
<evidence type="ECO:0000256" key="3">
    <source>
        <dbReference type="PROSITE-ProRule" id="PRU00176"/>
    </source>
</evidence>
<dbReference type="Proteomes" id="UP000467840">
    <property type="component" value="Chromosome 5"/>
</dbReference>
<dbReference type="PROSITE" id="PS50102">
    <property type="entry name" value="RRM"/>
    <property type="match status" value="1"/>
</dbReference>
<sequence length="263" mass="27991">MDNDKAKLFVGGISRETSEEALKAHFAKYGTVLTSHVAKDKNTRSPRGFGFVTFSDPTFADKALQDSHVILGRTLNQQAKGFGFVTFDSEESVEKVMLKFFHELNGRLVEVKRAVPKECISGSNNNHITKGGAMFQLLGIVVLEGICGTGFFGGYPMVGYGRPDIGFTPVTPRSPWNGPVLIGATICPSPYNNGFLYPAYVNGGVMMVSGYNENDGPNGNGKLNEVFGGNEQLPSNATLPPIEGIKLGDDSSGLNGSDGGASI</sequence>
<feature type="region of interest" description="Disordered" evidence="4">
    <location>
        <begin position="238"/>
        <end position="263"/>
    </location>
</feature>
<evidence type="ECO:0000256" key="1">
    <source>
        <dbReference type="ARBA" id="ARBA00022737"/>
    </source>
</evidence>
<organism evidence="6 7">
    <name type="scientific">Hevea brasiliensis</name>
    <name type="common">Para rubber tree</name>
    <name type="synonym">Siphonia brasiliensis</name>
    <dbReference type="NCBI Taxonomy" id="3981"/>
    <lineage>
        <taxon>Eukaryota</taxon>
        <taxon>Viridiplantae</taxon>
        <taxon>Streptophyta</taxon>
        <taxon>Embryophyta</taxon>
        <taxon>Tracheophyta</taxon>
        <taxon>Spermatophyta</taxon>
        <taxon>Magnoliopsida</taxon>
        <taxon>eudicotyledons</taxon>
        <taxon>Gunneridae</taxon>
        <taxon>Pentapetalae</taxon>
        <taxon>rosids</taxon>
        <taxon>fabids</taxon>
        <taxon>Malpighiales</taxon>
        <taxon>Euphorbiaceae</taxon>
        <taxon>Crotonoideae</taxon>
        <taxon>Micrandreae</taxon>
        <taxon>Hevea</taxon>
    </lineage>
</organism>